<dbReference type="EMBL" id="JBHUHQ010000019">
    <property type="protein sequence ID" value="MFD2045461.1"/>
    <property type="molecule type" value="Genomic_DNA"/>
</dbReference>
<organism evidence="1 2">
    <name type="scientific">Ornithinibacillus salinisoli</name>
    <dbReference type="NCBI Taxonomy" id="1848459"/>
    <lineage>
        <taxon>Bacteria</taxon>
        <taxon>Bacillati</taxon>
        <taxon>Bacillota</taxon>
        <taxon>Bacilli</taxon>
        <taxon>Bacillales</taxon>
        <taxon>Bacillaceae</taxon>
        <taxon>Ornithinibacillus</taxon>
    </lineage>
</organism>
<proteinExistence type="predicted"/>
<gene>
    <name evidence="1" type="ORF">ACFSJF_14375</name>
</gene>
<reference evidence="2" key="1">
    <citation type="journal article" date="2019" name="Int. J. Syst. Evol. Microbiol.">
        <title>The Global Catalogue of Microorganisms (GCM) 10K type strain sequencing project: providing services to taxonomists for standard genome sequencing and annotation.</title>
        <authorList>
            <consortium name="The Broad Institute Genomics Platform"/>
            <consortium name="The Broad Institute Genome Sequencing Center for Infectious Disease"/>
            <person name="Wu L."/>
            <person name="Ma J."/>
        </authorList>
    </citation>
    <scope>NUCLEOTIDE SEQUENCE [LARGE SCALE GENOMIC DNA]</scope>
    <source>
        <strain evidence="2">R28</strain>
    </source>
</reference>
<protein>
    <submittedName>
        <fullName evidence="1">Uncharacterized protein</fullName>
    </submittedName>
</protein>
<comment type="caution">
    <text evidence="1">The sequence shown here is derived from an EMBL/GenBank/DDBJ whole genome shotgun (WGS) entry which is preliminary data.</text>
</comment>
<name>A0ABW4W359_9BACI</name>
<accession>A0ABW4W359</accession>
<keyword evidence="2" id="KW-1185">Reference proteome</keyword>
<evidence type="ECO:0000313" key="1">
    <source>
        <dbReference type="EMBL" id="MFD2045461.1"/>
    </source>
</evidence>
<evidence type="ECO:0000313" key="2">
    <source>
        <dbReference type="Proteomes" id="UP001597383"/>
    </source>
</evidence>
<dbReference type="Proteomes" id="UP001597383">
    <property type="component" value="Unassembled WGS sequence"/>
</dbReference>
<sequence>MMSTDITEMFIKTCVFTLSIVTLSACGDTEKVEHVEEGDILTEEIQEPSTILIKEDTIKIFQEEYLPDEENLSEDEKDEIKKHVLSYMDML</sequence>